<reference evidence="1 2" key="1">
    <citation type="submission" date="2020-04" db="EMBL/GenBank/DDBJ databases">
        <title>Draft Genome Sequence of Streptomyces morookaense DSM 40503, an 8-azaguanine-producing strain.</title>
        <authorList>
            <person name="Qi J."/>
            <person name="Gao J.-M."/>
        </authorList>
    </citation>
    <scope>NUCLEOTIDE SEQUENCE [LARGE SCALE GENOMIC DNA]</scope>
    <source>
        <strain evidence="1 2">DSM 40503</strain>
    </source>
</reference>
<sequence>MRRLWALPDTEGESSPAIALCNPNGHIRQAALAAPGAAALLPLVTIRCADWVAPVREQARELLRSALPDTRPEILAAVTAVALRTAHRQHGGFAHELVVAAAREPGAVDALLTCKDRSARRLGHRIAVEQGRFSPARLAEIAAADSDIVVQDLCANAALAATPQDDQFFEPLLGSRQSRVRAAGVTALNRTGDTGRATAFLADRSGLVRACARWVLRQHGIDPVPYYRTACASPGAVAGLG</sequence>
<evidence type="ECO:0000313" key="1">
    <source>
        <dbReference type="EMBL" id="NVK81291.1"/>
    </source>
</evidence>
<comment type="caution">
    <text evidence="1">The sequence shown here is derived from an EMBL/GenBank/DDBJ whole genome shotgun (WGS) entry which is preliminary data.</text>
</comment>
<keyword evidence="2" id="KW-1185">Reference proteome</keyword>
<dbReference type="AlphaFoldDB" id="A0A7Y7B957"/>
<accession>A0A7Y7B957</accession>
<dbReference type="RefSeq" id="WP_176607030.1">
    <property type="nucleotide sequence ID" value="NZ_BNBU01000015.1"/>
</dbReference>
<evidence type="ECO:0000313" key="2">
    <source>
        <dbReference type="Proteomes" id="UP000587462"/>
    </source>
</evidence>
<organism evidence="1 2">
    <name type="scientific">Streptomyces morookaense</name>
    <name type="common">Streptoverticillium morookaense</name>
    <dbReference type="NCBI Taxonomy" id="1970"/>
    <lineage>
        <taxon>Bacteria</taxon>
        <taxon>Bacillati</taxon>
        <taxon>Actinomycetota</taxon>
        <taxon>Actinomycetes</taxon>
        <taxon>Kitasatosporales</taxon>
        <taxon>Streptomycetaceae</taxon>
        <taxon>Streptomyces</taxon>
    </lineage>
</organism>
<protein>
    <submittedName>
        <fullName evidence="1">Uncharacterized protein</fullName>
    </submittedName>
</protein>
<dbReference type="Proteomes" id="UP000587462">
    <property type="component" value="Unassembled WGS sequence"/>
</dbReference>
<name>A0A7Y7B957_STRMO</name>
<gene>
    <name evidence="1" type="ORF">HG542_27060</name>
</gene>
<dbReference type="EMBL" id="JABBXF010000075">
    <property type="protein sequence ID" value="NVK81291.1"/>
    <property type="molecule type" value="Genomic_DNA"/>
</dbReference>
<proteinExistence type="predicted"/>